<dbReference type="Proteomes" id="UP000563094">
    <property type="component" value="Unassembled WGS sequence"/>
</dbReference>
<feature type="region of interest" description="Disordered" evidence="1">
    <location>
        <begin position="162"/>
        <end position="191"/>
    </location>
</feature>
<accession>A0A839GJY1</accession>
<dbReference type="AlphaFoldDB" id="A0A839GJY1"/>
<protein>
    <recommendedName>
        <fullName evidence="4">Metallo-beta-lactamase domain-containing protein</fullName>
    </recommendedName>
</protein>
<gene>
    <name evidence="2" type="ORF">FHS90_001800</name>
</gene>
<sequence>MAYTRINLLKQCFTLHPVGQGFFYSGVVTAEGKTGNSNPFKFVFDCGSMTKGAGYEEADTFRRNYLEASGRLDMLVVSHFDGDHVNQIGTLLQRKVKVDHLILPFTLFEERLFLVLKHFLRKGVAPADEEREDSFFIQFVLDPLGTLRENLDGDSTVYLVTGDPRPASEGSDGDGKGFPGRKGRDTERTDAPRMDFGFGSLGRKATAKDRVFFGTKAMTVSEQLRIVKDSEKGYIHLINEGVNVMEFLFYRRRITKRERVFYKDIFQRFCAHFGIKNGSSPEAVQKEILEKLRSLRGGTTLRKKIYWAAITVFAADLEILAKDAENLNTTALSMLHLNPTYYESLAATLLPHGQADGLYYQRRTGLIQKFDGTNKTRIEHNLFPYHSFHGDYEPYYDRDFFPNCLLTSDSFLLHQTEVDAFFHRYQAYWQRFWLFQIPHHGSKKNANRNLFTRVNRSARKFINYGIHHWALSHYSHPDPEIFDELRIAGCCSDIIAVNEYLGFHFSFTLSAYQH</sequence>
<keyword evidence="3" id="KW-1185">Reference proteome</keyword>
<comment type="caution">
    <text evidence="2">The sequence shown here is derived from an EMBL/GenBank/DDBJ whole genome shotgun (WGS) entry which is preliminary data.</text>
</comment>
<dbReference type="RefSeq" id="WP_182512732.1">
    <property type="nucleotide sequence ID" value="NZ_JACJIQ010000006.1"/>
</dbReference>
<dbReference type="EMBL" id="JACJIQ010000006">
    <property type="protein sequence ID" value="MBA9077089.1"/>
    <property type="molecule type" value="Genomic_DNA"/>
</dbReference>
<reference evidence="2 3" key="1">
    <citation type="submission" date="2020-08" db="EMBL/GenBank/DDBJ databases">
        <title>Genomic Encyclopedia of Type Strains, Phase IV (KMG-IV): sequencing the most valuable type-strain genomes for metagenomic binning, comparative biology and taxonomic classification.</title>
        <authorList>
            <person name="Goeker M."/>
        </authorList>
    </citation>
    <scope>NUCLEOTIDE SEQUENCE [LARGE SCALE GENOMIC DNA]</scope>
    <source>
        <strain evidence="2 3">DSM 29854</strain>
    </source>
</reference>
<dbReference type="InterPro" id="IPR036866">
    <property type="entry name" value="RibonucZ/Hydroxyglut_hydro"/>
</dbReference>
<dbReference type="Gene3D" id="3.60.15.10">
    <property type="entry name" value="Ribonuclease Z/Hydroxyacylglutathione hydrolase-like"/>
    <property type="match status" value="2"/>
</dbReference>
<dbReference type="SUPFAM" id="SSF56281">
    <property type="entry name" value="Metallo-hydrolase/oxidoreductase"/>
    <property type="match status" value="1"/>
</dbReference>
<evidence type="ECO:0000313" key="3">
    <source>
        <dbReference type="Proteomes" id="UP000563094"/>
    </source>
</evidence>
<name>A0A839GJY1_9BACT</name>
<organism evidence="2 3">
    <name type="scientific">Rufibacter quisquiliarum</name>
    <dbReference type="NCBI Taxonomy" id="1549639"/>
    <lineage>
        <taxon>Bacteria</taxon>
        <taxon>Pseudomonadati</taxon>
        <taxon>Bacteroidota</taxon>
        <taxon>Cytophagia</taxon>
        <taxon>Cytophagales</taxon>
        <taxon>Hymenobacteraceae</taxon>
        <taxon>Rufibacter</taxon>
    </lineage>
</organism>
<feature type="compositionally biased region" description="Basic and acidic residues" evidence="1">
    <location>
        <begin position="182"/>
        <end position="191"/>
    </location>
</feature>
<evidence type="ECO:0008006" key="4">
    <source>
        <dbReference type="Google" id="ProtNLM"/>
    </source>
</evidence>
<evidence type="ECO:0000256" key="1">
    <source>
        <dbReference type="SAM" id="MobiDB-lite"/>
    </source>
</evidence>
<evidence type="ECO:0000313" key="2">
    <source>
        <dbReference type="EMBL" id="MBA9077089.1"/>
    </source>
</evidence>
<proteinExistence type="predicted"/>